<evidence type="ECO:0000313" key="1">
    <source>
        <dbReference type="EMBL" id="KAI8036517.1"/>
    </source>
</evidence>
<comment type="caution">
    <text evidence="1">The sequence shown here is derived from an EMBL/GenBank/DDBJ whole genome shotgun (WGS) entry which is preliminary data.</text>
</comment>
<reference evidence="1" key="1">
    <citation type="journal article" date="2023" name="Genome Biol. Evol.">
        <title>Long-read-based Genome Assembly of Drosophila gunungcola Reveals Fewer Chemosensory Genes in Flower-breeding Species.</title>
        <authorList>
            <person name="Negi A."/>
            <person name="Liao B.Y."/>
            <person name="Yeh S.D."/>
        </authorList>
    </citation>
    <scope>NUCLEOTIDE SEQUENCE</scope>
    <source>
        <strain evidence="1">Sukarami</strain>
    </source>
</reference>
<dbReference type="EMBL" id="JAMKOV010000018">
    <property type="protein sequence ID" value="KAI8036517.1"/>
    <property type="molecule type" value="Genomic_DNA"/>
</dbReference>
<sequence length="63" mass="7146">MVNCLESTLKPYFSTRLPKQAAAEAEVGEAAVLKATMRTERSDSLSVENRVQWENTWLKTCKQ</sequence>
<dbReference type="AlphaFoldDB" id="A0A9Q0BLE9"/>
<accession>A0A9Q0BLE9</accession>
<gene>
    <name evidence="1" type="ORF">M5D96_010676</name>
</gene>
<evidence type="ECO:0000313" key="2">
    <source>
        <dbReference type="Proteomes" id="UP001059596"/>
    </source>
</evidence>
<name>A0A9Q0BLE9_9MUSC</name>
<proteinExistence type="predicted"/>
<dbReference type="Proteomes" id="UP001059596">
    <property type="component" value="Unassembled WGS sequence"/>
</dbReference>
<feature type="non-terminal residue" evidence="1">
    <location>
        <position position="63"/>
    </location>
</feature>
<organism evidence="1 2">
    <name type="scientific">Drosophila gunungcola</name>
    <name type="common">fruit fly</name>
    <dbReference type="NCBI Taxonomy" id="103775"/>
    <lineage>
        <taxon>Eukaryota</taxon>
        <taxon>Metazoa</taxon>
        <taxon>Ecdysozoa</taxon>
        <taxon>Arthropoda</taxon>
        <taxon>Hexapoda</taxon>
        <taxon>Insecta</taxon>
        <taxon>Pterygota</taxon>
        <taxon>Neoptera</taxon>
        <taxon>Endopterygota</taxon>
        <taxon>Diptera</taxon>
        <taxon>Brachycera</taxon>
        <taxon>Muscomorpha</taxon>
        <taxon>Ephydroidea</taxon>
        <taxon>Drosophilidae</taxon>
        <taxon>Drosophila</taxon>
        <taxon>Sophophora</taxon>
    </lineage>
</organism>
<keyword evidence="2" id="KW-1185">Reference proteome</keyword>
<protein>
    <submittedName>
        <fullName evidence="1">Uncharacterized protein</fullName>
    </submittedName>
</protein>